<gene>
    <name evidence="6" type="ORF">J0S82_005832</name>
</gene>
<feature type="domain" description="OCA" evidence="5">
    <location>
        <begin position="332"/>
        <end position="354"/>
    </location>
</feature>
<evidence type="ECO:0000313" key="6">
    <source>
        <dbReference type="EMBL" id="KAG8519007.1"/>
    </source>
</evidence>
<sequence>TQPRTVRAVTHRGVAWSGPDVVSGPREQLYSPGSLRAEPAQPKRLHAGSVRGPEETPRASIRRWCRFSRERGPPARAARRVLGVSGSVICRQVEFEPDLIRYTRASRVHLQPSHGWGEGPGVPSLKSACGSACFLSCQYPQQYDSHKDTAAPSLEGYERVWPGAHSLTGSLKLPDHLEEAQQVRGEQGPAPPGVIGKGLGPGPRGQLTSNSCHFSPELKLVTISQHMFLQHTAWALHLCAGPHLPAAMFTPQNLRYSLKMEMGGYGNQCSRPAWFSCERQPRPRSAPGAAFEAEIQSIFGHCCSDCGKALSLCSCSIQPRTQLLQTRMSEKPKVYQGVRVKITVKELLQQRRAHQAASGVTVSMNLALLPMPVRPHATLGLARLGPHPRPQPPSQLAYFSWLYFEPEPISSTPNYFQPREFPSCVSCEENPSYLDQILDSYLQTETHLDPSLNSMPSTAHYFPGSCQDAPFCFSQSLTPGSPSDSSTLSGSLDYSYSPAQLPSCNPENYNCPPSLDTRNCGYASEDYPYAPWPSHTQYDSFPSSTTSVCCCTPYEADHLASMRPPEYFPCPGTDCVGFAPSSASTSDFYTRETNCDICYS</sequence>
<dbReference type="EMBL" id="JAGFMF010011614">
    <property type="protein sequence ID" value="KAG8519007.1"/>
    <property type="molecule type" value="Genomic_DNA"/>
</dbReference>
<feature type="non-terminal residue" evidence="6">
    <location>
        <position position="600"/>
    </location>
</feature>
<evidence type="ECO:0000256" key="1">
    <source>
        <dbReference type="ARBA" id="ARBA00023015"/>
    </source>
</evidence>
<comment type="caution">
    <text evidence="6">The sequence shown here is derived from an EMBL/GenBank/DDBJ whole genome shotgun (WGS) entry which is preliminary data.</text>
</comment>
<dbReference type="Proteomes" id="UP000700334">
    <property type="component" value="Unassembled WGS sequence"/>
</dbReference>
<dbReference type="PROSITE" id="PS52003">
    <property type="entry name" value="OCA"/>
    <property type="match status" value="1"/>
</dbReference>
<dbReference type="PANTHER" id="PTHR36689">
    <property type="entry name" value="COLORECTAL CANCER-ASSOCIATED PROTEIN 2"/>
    <property type="match status" value="1"/>
</dbReference>
<keyword evidence="3" id="KW-0804">Transcription</keyword>
<evidence type="ECO:0000259" key="5">
    <source>
        <dbReference type="PROSITE" id="PS52003"/>
    </source>
</evidence>
<evidence type="ECO:0000256" key="2">
    <source>
        <dbReference type="ARBA" id="ARBA00023159"/>
    </source>
</evidence>
<dbReference type="AlphaFoldDB" id="A0A8J6DRB0"/>
<dbReference type="GO" id="GO:0003677">
    <property type="term" value="F:DNA binding"/>
    <property type="evidence" value="ECO:0007669"/>
    <property type="project" value="InterPro"/>
</dbReference>
<evidence type="ECO:0000313" key="7">
    <source>
        <dbReference type="Proteomes" id="UP000700334"/>
    </source>
</evidence>
<proteinExistence type="predicted"/>
<organism evidence="6 7">
    <name type="scientific">Galemys pyrenaicus</name>
    <name type="common">Iberian desman</name>
    <name type="synonym">Pyrenean desman</name>
    <dbReference type="NCBI Taxonomy" id="202257"/>
    <lineage>
        <taxon>Eukaryota</taxon>
        <taxon>Metazoa</taxon>
        <taxon>Chordata</taxon>
        <taxon>Craniata</taxon>
        <taxon>Vertebrata</taxon>
        <taxon>Euteleostomi</taxon>
        <taxon>Mammalia</taxon>
        <taxon>Eutheria</taxon>
        <taxon>Laurasiatheria</taxon>
        <taxon>Eulipotyphla</taxon>
        <taxon>Talpidae</taxon>
        <taxon>Galemys</taxon>
    </lineage>
</organism>
<keyword evidence="1" id="KW-0805">Transcription regulation</keyword>
<dbReference type="PANTHER" id="PTHR36689:SF1">
    <property type="entry name" value="POU CLASS 2 HOMEOBOX ASSOCIATING FACTOR 3"/>
    <property type="match status" value="1"/>
</dbReference>
<dbReference type="OrthoDB" id="9942157at2759"/>
<dbReference type="GO" id="GO:0070974">
    <property type="term" value="F:POU domain binding"/>
    <property type="evidence" value="ECO:0007669"/>
    <property type="project" value="InterPro"/>
</dbReference>
<protein>
    <submittedName>
        <fullName evidence="6">Colorectal cancer-associated protein 2</fullName>
    </submittedName>
</protein>
<dbReference type="InterPro" id="IPR047571">
    <property type="entry name" value="OCA"/>
</dbReference>
<name>A0A8J6DRB0_GALPY</name>
<keyword evidence="2" id="KW-0010">Activator</keyword>
<reference evidence="6" key="1">
    <citation type="journal article" date="2021" name="Evol. Appl.">
        <title>The genome of the Pyrenean desman and the effects of bottlenecks and inbreeding on the genomic landscape of an endangered species.</title>
        <authorList>
            <person name="Escoda L."/>
            <person name="Castresana J."/>
        </authorList>
    </citation>
    <scope>NUCLEOTIDE SEQUENCE</scope>
    <source>
        <strain evidence="6">IBE-C5619</strain>
    </source>
</reference>
<dbReference type="InterPro" id="IPR043265">
    <property type="entry name" value="OCAT2"/>
</dbReference>
<keyword evidence="7" id="KW-1185">Reference proteome</keyword>
<accession>A0A8J6DRB0</accession>
<evidence type="ECO:0000256" key="4">
    <source>
        <dbReference type="SAM" id="MobiDB-lite"/>
    </source>
</evidence>
<evidence type="ECO:0000256" key="3">
    <source>
        <dbReference type="ARBA" id="ARBA00023163"/>
    </source>
</evidence>
<feature type="region of interest" description="Disordered" evidence="4">
    <location>
        <begin position="16"/>
        <end position="56"/>
    </location>
</feature>